<dbReference type="AlphaFoldDB" id="A0AA39QRQ9"/>
<feature type="region of interest" description="Disordered" evidence="1">
    <location>
        <begin position="193"/>
        <end position="216"/>
    </location>
</feature>
<feature type="compositionally biased region" description="Polar residues" evidence="1">
    <location>
        <begin position="137"/>
        <end position="152"/>
    </location>
</feature>
<evidence type="ECO:0000256" key="1">
    <source>
        <dbReference type="SAM" id="MobiDB-lite"/>
    </source>
</evidence>
<proteinExistence type="predicted"/>
<accession>A0AA39QRQ9</accession>
<keyword evidence="3" id="KW-1185">Reference proteome</keyword>
<feature type="compositionally biased region" description="Basic and acidic residues" evidence="1">
    <location>
        <begin position="696"/>
        <end position="706"/>
    </location>
</feature>
<dbReference type="Proteomes" id="UP001166286">
    <property type="component" value="Unassembled WGS sequence"/>
</dbReference>
<sequence length="706" mass="78318">MEHDYISNELCDDRLLAEPPATPTRPSPSFSLPRGAREPIAVSTPTQSSIAVPQDRSDKSSQPTQPQERALFTLARFNPLKVIAWVEILQSLEPGYKHNGGLAPLSPLILNAVHELKGCEKDWVLAGLQVAARSRVTQPLSTPQTSALQTIASPRGYSPALQPAPSTPTRTSASSLHPSSAFSFRSVQSTHPSTLSNVTSSSQPSVIDQGSPASSKTSDHLHWCNKCEHPKAIESCDGYKRHMREHETIYHCMPDGPVKYTEAGQECYFCGAPDPEETHLATHAVSKCCGQYAKRQTYTRRVNLSNHIRDVHKTSEDHASALAQSWADFNKNKIKFFSCGFCICCFPTLAEKSNHIDMEHWRQHQELKEWNNNKVILGLLLQPGVKEEWHQRLMSAVIGPEFDPLFNPAPQWASSEVEHLQLQLEIGEDSAAALARLAFERSSYYLGCEANISDGTLQLYNQGVDLFDYPSIVQNTINTMQLPSHEFLQNSGNLSSIDDRLRASHGYRANSYHGDAPGFAQILPGHHRLPSTVGVYEGTATNYPQITGFRNHGNLFDLDPSRDMTSSMLDSETPFSSPWSMYTASQRPRSAQDPMFSEVQSSIQASFDPTLSAMHMDIASDRSTDQAEIDLPQHESTPMGNLTSSVDEATLVVPARRKSSRPTVIVGSKRKLSDSPRPESRGEGETNPVVMKTVRGYRDRHFNYHS</sequence>
<name>A0AA39QRQ9_9LECA</name>
<evidence type="ECO:0008006" key="4">
    <source>
        <dbReference type="Google" id="ProtNLM"/>
    </source>
</evidence>
<comment type="caution">
    <text evidence="2">The sequence shown here is derived from an EMBL/GenBank/DDBJ whole genome shotgun (WGS) entry which is preliminary data.</text>
</comment>
<evidence type="ECO:0000313" key="3">
    <source>
        <dbReference type="Proteomes" id="UP001166286"/>
    </source>
</evidence>
<protein>
    <recommendedName>
        <fullName evidence="4">C2H2-type domain-containing protein</fullName>
    </recommendedName>
</protein>
<organism evidence="2 3">
    <name type="scientific">Cladonia borealis</name>
    <dbReference type="NCBI Taxonomy" id="184061"/>
    <lineage>
        <taxon>Eukaryota</taxon>
        <taxon>Fungi</taxon>
        <taxon>Dikarya</taxon>
        <taxon>Ascomycota</taxon>
        <taxon>Pezizomycotina</taxon>
        <taxon>Lecanoromycetes</taxon>
        <taxon>OSLEUM clade</taxon>
        <taxon>Lecanoromycetidae</taxon>
        <taxon>Lecanorales</taxon>
        <taxon>Lecanorineae</taxon>
        <taxon>Cladoniaceae</taxon>
        <taxon>Cladonia</taxon>
    </lineage>
</organism>
<gene>
    <name evidence="2" type="ORF">JMJ35_010257</name>
</gene>
<feature type="region of interest" description="Disordered" evidence="1">
    <location>
        <begin position="657"/>
        <end position="706"/>
    </location>
</feature>
<reference evidence="2" key="1">
    <citation type="submission" date="2023-03" db="EMBL/GenBank/DDBJ databases">
        <title>Complete genome of Cladonia borealis.</title>
        <authorList>
            <person name="Park H."/>
        </authorList>
    </citation>
    <scope>NUCLEOTIDE SEQUENCE</scope>
    <source>
        <strain evidence="2">ANT050790</strain>
    </source>
</reference>
<feature type="region of interest" description="Disordered" evidence="1">
    <location>
        <begin position="137"/>
        <end position="178"/>
    </location>
</feature>
<dbReference type="EMBL" id="JAFEKC020000024">
    <property type="protein sequence ID" value="KAK0507219.1"/>
    <property type="molecule type" value="Genomic_DNA"/>
</dbReference>
<evidence type="ECO:0000313" key="2">
    <source>
        <dbReference type="EMBL" id="KAK0507219.1"/>
    </source>
</evidence>
<feature type="compositionally biased region" description="Basic and acidic residues" evidence="1">
    <location>
        <begin position="671"/>
        <end position="684"/>
    </location>
</feature>
<feature type="compositionally biased region" description="Low complexity" evidence="1">
    <location>
        <begin position="163"/>
        <end position="178"/>
    </location>
</feature>
<feature type="region of interest" description="Disordered" evidence="1">
    <location>
        <begin position="1"/>
        <end position="67"/>
    </location>
</feature>
<feature type="compositionally biased region" description="Basic and acidic residues" evidence="1">
    <location>
        <begin position="1"/>
        <end position="16"/>
    </location>
</feature>